<evidence type="ECO:0000313" key="1">
    <source>
        <dbReference type="EMBL" id="TQM96397.1"/>
    </source>
</evidence>
<comment type="caution">
    <text evidence="1">The sequence shown here is derived from an EMBL/GenBank/DDBJ whole genome shotgun (WGS) entry which is preliminary data.</text>
</comment>
<dbReference type="AlphaFoldDB" id="A0A543KMU2"/>
<dbReference type="EMBL" id="VFPU01000001">
    <property type="protein sequence ID" value="TQM96397.1"/>
    <property type="molecule type" value="Genomic_DNA"/>
</dbReference>
<name>A0A543KMU2_9MICO</name>
<dbReference type="Proteomes" id="UP000315133">
    <property type="component" value="Unassembled WGS sequence"/>
</dbReference>
<keyword evidence="2" id="KW-1185">Reference proteome</keyword>
<organism evidence="1 2">
    <name type="scientific">Ornithinimicrobium humiphilum</name>
    <dbReference type="NCBI Taxonomy" id="125288"/>
    <lineage>
        <taxon>Bacteria</taxon>
        <taxon>Bacillati</taxon>
        <taxon>Actinomycetota</taxon>
        <taxon>Actinomycetes</taxon>
        <taxon>Micrococcales</taxon>
        <taxon>Ornithinimicrobiaceae</taxon>
        <taxon>Ornithinimicrobium</taxon>
    </lineage>
</organism>
<dbReference type="RefSeq" id="WP_141818023.1">
    <property type="nucleotide sequence ID" value="NZ_BAAAIL010000003.1"/>
</dbReference>
<protein>
    <submittedName>
        <fullName evidence="1">Uncharacterized protein DUF4192</fullName>
    </submittedName>
</protein>
<sequence>MEPIQSPSHPSAGAAAPTVVLSGTAQLLASVPHLLGYHPRRSLVVLACGPVDADAPGASAPRAPVRCTARQDLPDVKDAAASVGVLAEPLVRAGREAGGPLLVHAFVHDGDPGEVEAVAAAVRALVRRTGHTLHELVHVVDGRYRSLLASRTSAGPAPDESGDDWRPVPDAADVPAVADLVLQGRSPLGSREEVAARVRQRDEAAATATGLALTLLELAPESCDVEDALTRLGRWVVHGEDEPAARDRARIVRVLADRTVRDAVLARWLPGLCRVEDVLPADGASRLRRAVPPWPRRDAAPLDRLLRLAGQVPTEDAVPLLTLAGGMAWDTGEGTVANEAIDLALETDPAYRMAQLLRAALDAGLPPLGRSADVA</sequence>
<gene>
    <name evidence="1" type="ORF">FB476_1263</name>
</gene>
<dbReference type="OrthoDB" id="3264463at2"/>
<dbReference type="SUPFAM" id="SSF51679">
    <property type="entry name" value="Bacterial luciferase-like"/>
    <property type="match status" value="1"/>
</dbReference>
<accession>A0A543KMU2</accession>
<dbReference type="InterPro" id="IPR036661">
    <property type="entry name" value="Luciferase-like_sf"/>
</dbReference>
<dbReference type="InterPro" id="IPR025447">
    <property type="entry name" value="DUF4192"/>
</dbReference>
<reference evidence="1 2" key="1">
    <citation type="submission" date="2019-06" db="EMBL/GenBank/DDBJ databases">
        <title>Sequencing the genomes of 1000 actinobacteria strains.</title>
        <authorList>
            <person name="Klenk H.-P."/>
        </authorList>
    </citation>
    <scope>NUCLEOTIDE SEQUENCE [LARGE SCALE GENOMIC DNA]</scope>
    <source>
        <strain evidence="1 2">DSM 12362</strain>
    </source>
</reference>
<evidence type="ECO:0000313" key="2">
    <source>
        <dbReference type="Proteomes" id="UP000315133"/>
    </source>
</evidence>
<dbReference type="Pfam" id="PF13830">
    <property type="entry name" value="DUF4192"/>
    <property type="match status" value="1"/>
</dbReference>
<proteinExistence type="predicted"/>
<dbReference type="GO" id="GO:0016705">
    <property type="term" value="F:oxidoreductase activity, acting on paired donors, with incorporation or reduction of molecular oxygen"/>
    <property type="evidence" value="ECO:0007669"/>
    <property type="project" value="InterPro"/>
</dbReference>